<dbReference type="SUPFAM" id="SSF51730">
    <property type="entry name" value="FAD-linked oxidoreductase"/>
    <property type="match status" value="1"/>
</dbReference>
<dbReference type="InterPro" id="IPR015659">
    <property type="entry name" value="Proline_oxidase"/>
</dbReference>
<evidence type="ECO:0000259" key="7">
    <source>
        <dbReference type="Pfam" id="PF01619"/>
    </source>
</evidence>
<gene>
    <name evidence="8" type="ORF">DFH05DRAFT_1519410</name>
</gene>
<dbReference type="GO" id="GO:0071949">
    <property type="term" value="F:FAD binding"/>
    <property type="evidence" value="ECO:0007669"/>
    <property type="project" value="TreeGrafter"/>
</dbReference>
<comment type="catalytic activity">
    <reaction evidence="5">
        <text>L-proline + a quinone = (S)-1-pyrroline-5-carboxylate + a quinol + H(+)</text>
        <dbReference type="Rhea" id="RHEA:23784"/>
        <dbReference type="ChEBI" id="CHEBI:15378"/>
        <dbReference type="ChEBI" id="CHEBI:17388"/>
        <dbReference type="ChEBI" id="CHEBI:24646"/>
        <dbReference type="ChEBI" id="CHEBI:60039"/>
        <dbReference type="ChEBI" id="CHEBI:132124"/>
        <dbReference type="EC" id="1.5.5.2"/>
    </reaction>
</comment>
<evidence type="ECO:0000256" key="2">
    <source>
        <dbReference type="ARBA" id="ARBA00012695"/>
    </source>
</evidence>
<keyword evidence="5" id="KW-0274">FAD</keyword>
<dbReference type="InterPro" id="IPR029041">
    <property type="entry name" value="FAD-linked_oxidoreductase-like"/>
</dbReference>
<keyword evidence="9" id="KW-1185">Reference proteome</keyword>
<feature type="compositionally biased region" description="Basic and acidic residues" evidence="6">
    <location>
        <begin position="636"/>
        <end position="654"/>
    </location>
</feature>
<comment type="caution">
    <text evidence="8">The sequence shown here is derived from an EMBL/GenBank/DDBJ whole genome shotgun (WGS) entry which is preliminary data.</text>
</comment>
<evidence type="ECO:0000313" key="9">
    <source>
        <dbReference type="Proteomes" id="UP001142393"/>
    </source>
</evidence>
<evidence type="ECO:0000256" key="4">
    <source>
        <dbReference type="ARBA" id="ARBA00023062"/>
    </source>
</evidence>
<evidence type="ECO:0000256" key="3">
    <source>
        <dbReference type="ARBA" id="ARBA00023002"/>
    </source>
</evidence>
<evidence type="ECO:0000256" key="1">
    <source>
        <dbReference type="ARBA" id="ARBA00005869"/>
    </source>
</evidence>
<comment type="similarity">
    <text evidence="1 5">Belongs to the proline oxidase family.</text>
</comment>
<protein>
    <recommendedName>
        <fullName evidence="2 5">Proline dehydrogenase</fullName>
        <ecNumber evidence="2 5">1.5.5.2</ecNumber>
    </recommendedName>
</protein>
<feature type="region of interest" description="Disordered" evidence="6">
    <location>
        <begin position="635"/>
        <end position="654"/>
    </location>
</feature>
<evidence type="ECO:0000256" key="5">
    <source>
        <dbReference type="RuleBase" id="RU364054"/>
    </source>
</evidence>
<dbReference type="Gene3D" id="3.20.20.220">
    <property type="match status" value="1"/>
</dbReference>
<dbReference type="GO" id="GO:0010133">
    <property type="term" value="P:L-proline catabolic process to L-glutamate"/>
    <property type="evidence" value="ECO:0007669"/>
    <property type="project" value="TreeGrafter"/>
</dbReference>
<feature type="domain" description="Proline dehydrogenase" evidence="7">
    <location>
        <begin position="322"/>
        <end position="631"/>
    </location>
</feature>
<dbReference type="EC" id="1.5.5.2" evidence="2 5"/>
<organism evidence="8 9">
    <name type="scientific">Lentinula detonsa</name>
    <dbReference type="NCBI Taxonomy" id="2804962"/>
    <lineage>
        <taxon>Eukaryota</taxon>
        <taxon>Fungi</taxon>
        <taxon>Dikarya</taxon>
        <taxon>Basidiomycota</taxon>
        <taxon>Agaricomycotina</taxon>
        <taxon>Agaricomycetes</taxon>
        <taxon>Agaricomycetidae</taxon>
        <taxon>Agaricales</taxon>
        <taxon>Marasmiineae</taxon>
        <taxon>Omphalotaceae</taxon>
        <taxon>Lentinula</taxon>
    </lineage>
</organism>
<name>A0A9W8U403_9AGAR</name>
<keyword evidence="3 5" id="KW-0560">Oxidoreductase</keyword>
<dbReference type="PANTHER" id="PTHR13914:SF0">
    <property type="entry name" value="PROLINE DEHYDROGENASE 1, MITOCHONDRIAL"/>
    <property type="match status" value="1"/>
</dbReference>
<dbReference type="Proteomes" id="UP001142393">
    <property type="component" value="Unassembled WGS sequence"/>
</dbReference>
<sequence length="654" mass="72833">MDTRNPCKIKPTICIEHLDGHVAAITAGKDALSTKQHYLTHSTLAMRIPMDKRALAAASAVLPLEGRRALRRVYSPHPHLVASLGQRHAGHYAPSRRFSLSSLGGTLALVGAGLSTAFFVERTVHADFPPAQKIIDSHNSDANNSTPLSSLVRAYIVYTMCSFPPLIDVAPKLLDVLTSIPVIRNITETLVRVTFFDQFVGGETAQGTLPLLHSFREANKGVLFAYSIEVDANEATASNSPSKKKKQPIHKRCVDEMIRSVDVAADFEDSIVGRHTHDGRRTWTALLPDAQSLIALSSHILATRPQVEPSIPFPGCPYPTDLNILNTESSSKFLNDKDIVSLRELHSDLRRICLRARERGVKLIIDAEYSWYQPAIDAMQLALMREFNKVVSQNDESVPAVQPLIYGTFQAYLRRTPLHLAQSYRDAQANNYKLGVKLVRGAYHPHEVLAHETVRLHGQHSLSISPDELPPVWTTKSETDRCYDECVKLLVGWVKEDLRRSTTSTSLGISIAGWFGRKDQLKRSDFPNIGVLFGTHNWSSVKLILNELVTNGLAATENTGNQEEEPTLRLDDEVTERVTLGQLYGMSDELTSYIVRRTHSNSPMVIKYVPYGTLSETIPYLSRRAIENKSVLGDGHASEERERAGREIRTRIFG</sequence>
<accession>A0A9W8U403</accession>
<dbReference type="InterPro" id="IPR002872">
    <property type="entry name" value="Proline_DH_dom"/>
</dbReference>
<dbReference type="GO" id="GO:0005739">
    <property type="term" value="C:mitochondrion"/>
    <property type="evidence" value="ECO:0007669"/>
    <property type="project" value="TreeGrafter"/>
</dbReference>
<dbReference type="AlphaFoldDB" id="A0A9W8U403"/>
<keyword evidence="5" id="KW-0285">Flavoprotein</keyword>
<comment type="cofactor">
    <cofactor evidence="5">
        <name>FAD</name>
        <dbReference type="ChEBI" id="CHEBI:57692"/>
    </cofactor>
</comment>
<reference evidence="8 9" key="1">
    <citation type="journal article" date="2023" name="Proc. Natl. Acad. Sci. U.S.A.">
        <title>A global phylogenomic analysis of the shiitake genus Lentinula.</title>
        <authorList>
            <person name="Sierra-Patev S."/>
            <person name="Min B."/>
            <person name="Naranjo-Ortiz M."/>
            <person name="Looney B."/>
            <person name="Konkel Z."/>
            <person name="Slot J.C."/>
            <person name="Sakamoto Y."/>
            <person name="Steenwyk J.L."/>
            <person name="Rokas A."/>
            <person name="Carro J."/>
            <person name="Camarero S."/>
            <person name="Ferreira P."/>
            <person name="Molpeceres G."/>
            <person name="Ruiz-Duenas F.J."/>
            <person name="Serrano A."/>
            <person name="Henrissat B."/>
            <person name="Drula E."/>
            <person name="Hughes K.W."/>
            <person name="Mata J.L."/>
            <person name="Ishikawa N.K."/>
            <person name="Vargas-Isla R."/>
            <person name="Ushijima S."/>
            <person name="Smith C.A."/>
            <person name="Donoghue J."/>
            <person name="Ahrendt S."/>
            <person name="Andreopoulos W."/>
            <person name="He G."/>
            <person name="LaButti K."/>
            <person name="Lipzen A."/>
            <person name="Ng V."/>
            <person name="Riley R."/>
            <person name="Sandor L."/>
            <person name="Barry K."/>
            <person name="Martinez A.T."/>
            <person name="Xiao Y."/>
            <person name="Gibbons J.G."/>
            <person name="Terashima K."/>
            <person name="Grigoriev I.V."/>
            <person name="Hibbett D."/>
        </authorList>
    </citation>
    <scope>NUCLEOTIDE SEQUENCE [LARGE SCALE GENOMIC DNA]</scope>
    <source>
        <strain evidence="8 9">TFB7810</strain>
    </source>
</reference>
<keyword evidence="4 5" id="KW-0642">Proline metabolism</keyword>
<comment type="function">
    <text evidence="5">Converts proline to delta-1-pyrroline-5-carboxylate.</text>
</comment>
<dbReference type="PANTHER" id="PTHR13914">
    <property type="entry name" value="PROLINE OXIDASE"/>
    <property type="match status" value="1"/>
</dbReference>
<dbReference type="EMBL" id="JANVFU010000001">
    <property type="protein sequence ID" value="KAJ3751268.1"/>
    <property type="molecule type" value="Genomic_DNA"/>
</dbReference>
<dbReference type="Pfam" id="PF01619">
    <property type="entry name" value="Pro_dh"/>
    <property type="match status" value="1"/>
</dbReference>
<evidence type="ECO:0000313" key="8">
    <source>
        <dbReference type="EMBL" id="KAJ3751268.1"/>
    </source>
</evidence>
<evidence type="ECO:0000256" key="6">
    <source>
        <dbReference type="SAM" id="MobiDB-lite"/>
    </source>
</evidence>
<proteinExistence type="inferred from homology"/>
<dbReference type="GO" id="GO:0004657">
    <property type="term" value="F:proline dehydrogenase activity"/>
    <property type="evidence" value="ECO:0007669"/>
    <property type="project" value="UniProtKB-EC"/>
</dbReference>